<evidence type="ECO:0000256" key="1">
    <source>
        <dbReference type="SAM" id="MobiDB-lite"/>
    </source>
</evidence>
<protein>
    <submittedName>
        <fullName evidence="2">Uncharacterized protein</fullName>
    </submittedName>
</protein>
<dbReference type="AlphaFoldDB" id="A0A9N7U7R8"/>
<comment type="caution">
    <text evidence="2">The sequence shown here is derived from an EMBL/GenBank/DDBJ whole genome shotgun (WGS) entry which is preliminary data.</text>
</comment>
<reference evidence="2" key="1">
    <citation type="submission" date="2020-03" db="EMBL/GenBank/DDBJ databases">
        <authorList>
            <person name="Weist P."/>
        </authorList>
    </citation>
    <scope>NUCLEOTIDE SEQUENCE</scope>
</reference>
<gene>
    <name evidence="2" type="ORF">PLEPLA_LOCUS14424</name>
</gene>
<dbReference type="EMBL" id="CADEAL010000890">
    <property type="protein sequence ID" value="CAB1426488.1"/>
    <property type="molecule type" value="Genomic_DNA"/>
</dbReference>
<keyword evidence="3" id="KW-1185">Reference proteome</keyword>
<organism evidence="2 3">
    <name type="scientific">Pleuronectes platessa</name>
    <name type="common">European plaice</name>
    <dbReference type="NCBI Taxonomy" id="8262"/>
    <lineage>
        <taxon>Eukaryota</taxon>
        <taxon>Metazoa</taxon>
        <taxon>Chordata</taxon>
        <taxon>Craniata</taxon>
        <taxon>Vertebrata</taxon>
        <taxon>Euteleostomi</taxon>
        <taxon>Actinopterygii</taxon>
        <taxon>Neopterygii</taxon>
        <taxon>Teleostei</taxon>
        <taxon>Neoteleostei</taxon>
        <taxon>Acanthomorphata</taxon>
        <taxon>Carangaria</taxon>
        <taxon>Pleuronectiformes</taxon>
        <taxon>Pleuronectoidei</taxon>
        <taxon>Pleuronectidae</taxon>
        <taxon>Pleuronectes</taxon>
    </lineage>
</organism>
<proteinExistence type="predicted"/>
<feature type="region of interest" description="Disordered" evidence="1">
    <location>
        <begin position="36"/>
        <end position="57"/>
    </location>
</feature>
<evidence type="ECO:0000313" key="2">
    <source>
        <dbReference type="EMBL" id="CAB1426488.1"/>
    </source>
</evidence>
<name>A0A9N7U7R8_PLEPL</name>
<accession>A0A9N7U7R8</accession>
<dbReference type="Proteomes" id="UP001153269">
    <property type="component" value="Unassembled WGS sequence"/>
</dbReference>
<sequence length="147" mass="15891">MTSLLVSSICALAVAWLRGVLQSAILTWLLPAATSTMPKSTDGPSYGDERGERRSLTRPATQKYIFVADRLAVSKASAFQLSMGGSLFQYEGQPPGQRLHGCTSDTRPADKGPFIVPFRRSQGLSQRSDAEIGGTRSYNVQGTMYGE</sequence>
<evidence type="ECO:0000313" key="3">
    <source>
        <dbReference type="Proteomes" id="UP001153269"/>
    </source>
</evidence>